<dbReference type="Proteomes" id="UP001333110">
    <property type="component" value="Unassembled WGS sequence"/>
</dbReference>
<sequence>MTCFSTGYLKDMVREGRGTRWVTSVLDGPTTLLAPTALGQPLCRTHRTHSWADGRGALEEDTFTQCLELLLSTKPKLEDQDHDPDGACTPCVGCNRRLIRSCDEKLVPCAQGPGNGQPNNAGRGALVTSSVPAECPDLAPPMAVKGEGYTPYRQKESSRDDRVVEVGRDIWRSPCPTPLLKQTHIEHIAQDNISRVLEGCYKISPEPSLLQAEQPQLAQPVFIGEVFHFSDHFCGPPLDPLQQVRVLLMLGAPELNAVLQAGSHESGVEGQNHLPQPAGHACHAVQDMICLPGCERTLSAHVQLFIHQYPQVFLHRAALNPFIPQPVFVLGIAPTHVQDLALGLLEPHEVHMCPPLQLVQVPLGGIPSFQLVDCTTQLDVISKCAEGALNPTVHVTNKDVKQRQSQYRPLRNATYHWCPLGH</sequence>
<evidence type="ECO:0000313" key="1">
    <source>
        <dbReference type="EMBL" id="KAK4832392.1"/>
    </source>
</evidence>
<name>A0AAN7NVI0_MYCAM</name>
<keyword evidence="2" id="KW-1185">Reference proteome</keyword>
<dbReference type="AlphaFoldDB" id="A0AAN7NVI0"/>
<protein>
    <submittedName>
        <fullName evidence="1">Uncharacterized protein</fullName>
    </submittedName>
</protein>
<accession>A0AAN7NVI0</accession>
<reference evidence="1 2" key="1">
    <citation type="journal article" date="2023" name="J. Hered.">
        <title>Chromosome-level genome of the wood stork (Mycteria americana) provides insight into avian chromosome evolution.</title>
        <authorList>
            <person name="Flamio R. Jr."/>
            <person name="Ramstad K.M."/>
        </authorList>
    </citation>
    <scope>NUCLEOTIDE SEQUENCE [LARGE SCALE GENOMIC DNA]</scope>
    <source>
        <strain evidence="1">JAX WOST 10</strain>
    </source>
</reference>
<organism evidence="1 2">
    <name type="scientific">Mycteria americana</name>
    <name type="common">Wood stork</name>
    <dbReference type="NCBI Taxonomy" id="33587"/>
    <lineage>
        <taxon>Eukaryota</taxon>
        <taxon>Metazoa</taxon>
        <taxon>Chordata</taxon>
        <taxon>Craniata</taxon>
        <taxon>Vertebrata</taxon>
        <taxon>Euteleostomi</taxon>
        <taxon>Archelosauria</taxon>
        <taxon>Archosauria</taxon>
        <taxon>Dinosauria</taxon>
        <taxon>Saurischia</taxon>
        <taxon>Theropoda</taxon>
        <taxon>Coelurosauria</taxon>
        <taxon>Aves</taxon>
        <taxon>Neognathae</taxon>
        <taxon>Neoaves</taxon>
        <taxon>Aequornithes</taxon>
        <taxon>Ciconiiformes</taxon>
        <taxon>Ciconiidae</taxon>
        <taxon>Mycteria</taxon>
    </lineage>
</organism>
<dbReference type="EMBL" id="JAUNZN010000001">
    <property type="protein sequence ID" value="KAK4832392.1"/>
    <property type="molecule type" value="Genomic_DNA"/>
</dbReference>
<gene>
    <name evidence="1" type="ORF">QYF61_022247</name>
</gene>
<proteinExistence type="predicted"/>
<evidence type="ECO:0000313" key="2">
    <source>
        <dbReference type="Proteomes" id="UP001333110"/>
    </source>
</evidence>
<comment type="caution">
    <text evidence="1">The sequence shown here is derived from an EMBL/GenBank/DDBJ whole genome shotgun (WGS) entry which is preliminary data.</text>
</comment>